<dbReference type="Gramene" id="mRNA:HanXRQr2_Chr02g0073131">
    <property type="protein sequence ID" value="CDS:HanXRQr2_Chr02g0073131.1"/>
    <property type="gene ID" value="HanXRQr2_Chr02g0073131"/>
</dbReference>
<keyword evidence="3" id="KW-1185">Reference proteome</keyword>
<name>A0A251VGP6_HELAN</name>
<accession>A0A251VGP6</accession>
<dbReference type="EMBL" id="MNCJ02000317">
    <property type="protein sequence ID" value="KAF5819041.1"/>
    <property type="molecule type" value="Genomic_DNA"/>
</dbReference>
<reference evidence="1" key="3">
    <citation type="submission" date="2020-06" db="EMBL/GenBank/DDBJ databases">
        <title>Helianthus annuus Genome sequencing and assembly Release 2.</title>
        <authorList>
            <person name="Gouzy J."/>
            <person name="Langlade N."/>
            <person name="Munos S."/>
        </authorList>
    </citation>
    <scope>NUCLEOTIDE SEQUENCE</scope>
    <source>
        <tissue evidence="1">Leaves</tissue>
    </source>
</reference>
<proteinExistence type="predicted"/>
<evidence type="ECO:0000313" key="3">
    <source>
        <dbReference type="Proteomes" id="UP000215914"/>
    </source>
</evidence>
<reference evidence="1 3" key="1">
    <citation type="journal article" date="2017" name="Nature">
        <title>The sunflower genome provides insights into oil metabolism, flowering and Asterid evolution.</title>
        <authorList>
            <person name="Badouin H."/>
            <person name="Gouzy J."/>
            <person name="Grassa C.J."/>
            <person name="Murat F."/>
            <person name="Staton S.E."/>
            <person name="Cottret L."/>
            <person name="Lelandais-Briere C."/>
            <person name="Owens G.L."/>
            <person name="Carrere S."/>
            <person name="Mayjonade B."/>
            <person name="Legrand L."/>
            <person name="Gill N."/>
            <person name="Kane N.C."/>
            <person name="Bowers J.E."/>
            <person name="Hubner S."/>
            <person name="Bellec A."/>
            <person name="Berard A."/>
            <person name="Berges H."/>
            <person name="Blanchet N."/>
            <person name="Boniface M.C."/>
            <person name="Brunel D."/>
            <person name="Catrice O."/>
            <person name="Chaidir N."/>
            <person name="Claudel C."/>
            <person name="Donnadieu C."/>
            <person name="Faraut T."/>
            <person name="Fievet G."/>
            <person name="Helmstetter N."/>
            <person name="King M."/>
            <person name="Knapp S.J."/>
            <person name="Lai Z."/>
            <person name="Le Paslier M.C."/>
            <person name="Lippi Y."/>
            <person name="Lorenzon L."/>
            <person name="Mandel J.R."/>
            <person name="Marage G."/>
            <person name="Marchand G."/>
            <person name="Marquand E."/>
            <person name="Bret-Mestries E."/>
            <person name="Morien E."/>
            <person name="Nambeesan S."/>
            <person name="Nguyen T."/>
            <person name="Pegot-Espagnet P."/>
            <person name="Pouilly N."/>
            <person name="Raftis F."/>
            <person name="Sallet E."/>
            <person name="Schiex T."/>
            <person name="Thomas J."/>
            <person name="Vandecasteele C."/>
            <person name="Vares D."/>
            <person name="Vear F."/>
            <person name="Vautrin S."/>
            <person name="Crespi M."/>
            <person name="Mangin B."/>
            <person name="Burke J.M."/>
            <person name="Salse J."/>
            <person name="Munos S."/>
            <person name="Vincourt P."/>
            <person name="Rieseberg L.H."/>
            <person name="Langlade N.B."/>
        </authorList>
    </citation>
    <scope>NUCLEOTIDE SEQUENCE [LARGE SCALE GENOMIC DNA]</scope>
    <source>
        <strain evidence="3">cv. SF193</strain>
        <tissue evidence="1">Leaves</tissue>
    </source>
</reference>
<dbReference type="InParanoid" id="A0A251VGP6"/>
<organism evidence="2 3">
    <name type="scientific">Helianthus annuus</name>
    <name type="common">Common sunflower</name>
    <dbReference type="NCBI Taxonomy" id="4232"/>
    <lineage>
        <taxon>Eukaryota</taxon>
        <taxon>Viridiplantae</taxon>
        <taxon>Streptophyta</taxon>
        <taxon>Embryophyta</taxon>
        <taxon>Tracheophyta</taxon>
        <taxon>Spermatophyta</taxon>
        <taxon>Magnoliopsida</taxon>
        <taxon>eudicotyledons</taxon>
        <taxon>Gunneridae</taxon>
        <taxon>Pentapetalae</taxon>
        <taxon>asterids</taxon>
        <taxon>campanulids</taxon>
        <taxon>Asterales</taxon>
        <taxon>Asteraceae</taxon>
        <taxon>Asteroideae</taxon>
        <taxon>Heliantheae alliance</taxon>
        <taxon>Heliantheae</taxon>
        <taxon>Helianthus</taxon>
    </lineage>
</organism>
<dbReference type="EMBL" id="CM007891">
    <property type="protein sequence ID" value="OTG34775.1"/>
    <property type="molecule type" value="Genomic_DNA"/>
</dbReference>
<sequence length="57" mass="7012">MFIYLTKRTYFFVRVRLYNKRTNTSELPAKRFTDYLPNVWFVCSPIYKSKLGFKLIH</sequence>
<dbReference type="Proteomes" id="UP000215914">
    <property type="component" value="Chromosome 2"/>
</dbReference>
<evidence type="ECO:0000313" key="1">
    <source>
        <dbReference type="EMBL" id="KAF5819041.1"/>
    </source>
</evidence>
<evidence type="ECO:0000313" key="2">
    <source>
        <dbReference type="EMBL" id="OTG34775.1"/>
    </source>
</evidence>
<reference evidence="2" key="2">
    <citation type="submission" date="2017-02" db="EMBL/GenBank/DDBJ databases">
        <title>Sunflower complete genome.</title>
        <authorList>
            <person name="Langlade N."/>
            <person name="Munos S."/>
        </authorList>
    </citation>
    <scope>NUCLEOTIDE SEQUENCE [LARGE SCALE GENOMIC DNA]</scope>
    <source>
        <tissue evidence="2">Leaves</tissue>
    </source>
</reference>
<dbReference type="AlphaFoldDB" id="A0A251VGP6"/>
<protein>
    <submittedName>
        <fullName evidence="2">Uncharacterized protein</fullName>
    </submittedName>
</protein>
<gene>
    <name evidence="2" type="ORF">HannXRQ_Chr02g0049491</name>
    <name evidence="1" type="ORF">HanXRQr2_Chr02g0073131</name>
</gene>